<dbReference type="PROSITE" id="PS00028">
    <property type="entry name" value="ZINC_FINGER_C2H2_1"/>
    <property type="match status" value="1"/>
</dbReference>
<protein>
    <recommendedName>
        <fullName evidence="13">C2H2-type domain-containing protein</fullName>
    </recommendedName>
</protein>
<keyword evidence="10" id="KW-0539">Nucleus</keyword>
<dbReference type="EMBL" id="CAXKWB010039754">
    <property type="protein sequence ID" value="CAL4153629.1"/>
    <property type="molecule type" value="Genomic_DNA"/>
</dbReference>
<dbReference type="GO" id="GO:0001228">
    <property type="term" value="F:DNA-binding transcription activator activity, RNA polymerase II-specific"/>
    <property type="evidence" value="ECO:0007669"/>
    <property type="project" value="TreeGrafter"/>
</dbReference>
<evidence type="ECO:0000256" key="3">
    <source>
        <dbReference type="ARBA" id="ARBA00022723"/>
    </source>
</evidence>
<comment type="similarity">
    <text evidence="2">Belongs to the krueppel C2H2-type zinc-finger protein family.</text>
</comment>
<keyword evidence="15" id="KW-1185">Reference proteome</keyword>
<evidence type="ECO:0000256" key="2">
    <source>
        <dbReference type="ARBA" id="ARBA00006991"/>
    </source>
</evidence>
<accession>A0AAV2S1M6</accession>
<keyword evidence="7" id="KW-0805">Transcription regulation</keyword>
<keyword evidence="5 11" id="KW-0863">Zinc-finger</keyword>
<dbReference type="Gene3D" id="3.30.160.60">
    <property type="entry name" value="Classic Zinc Finger"/>
    <property type="match status" value="1"/>
</dbReference>
<dbReference type="AlphaFoldDB" id="A0AAV2S1M6"/>
<dbReference type="GO" id="GO:0000978">
    <property type="term" value="F:RNA polymerase II cis-regulatory region sequence-specific DNA binding"/>
    <property type="evidence" value="ECO:0007669"/>
    <property type="project" value="TreeGrafter"/>
</dbReference>
<evidence type="ECO:0000256" key="7">
    <source>
        <dbReference type="ARBA" id="ARBA00023015"/>
    </source>
</evidence>
<feature type="non-terminal residue" evidence="14">
    <location>
        <position position="157"/>
    </location>
</feature>
<comment type="subcellular location">
    <subcellularLocation>
        <location evidence="1">Nucleus</location>
    </subcellularLocation>
</comment>
<reference evidence="14 15" key="1">
    <citation type="submission" date="2024-05" db="EMBL/GenBank/DDBJ databases">
        <authorList>
            <person name="Wallberg A."/>
        </authorList>
    </citation>
    <scope>NUCLEOTIDE SEQUENCE [LARGE SCALE GENOMIC DNA]</scope>
</reference>
<evidence type="ECO:0000313" key="15">
    <source>
        <dbReference type="Proteomes" id="UP001497623"/>
    </source>
</evidence>
<name>A0AAV2S1M6_MEGNR</name>
<keyword evidence="9" id="KW-0804">Transcription</keyword>
<dbReference type="InterPro" id="IPR036236">
    <property type="entry name" value="Znf_C2H2_sf"/>
</dbReference>
<dbReference type="PROSITE" id="PS50157">
    <property type="entry name" value="ZINC_FINGER_C2H2_2"/>
    <property type="match status" value="1"/>
</dbReference>
<keyword evidence="8" id="KW-0238">DNA-binding</keyword>
<feature type="compositionally biased region" description="Low complexity" evidence="12">
    <location>
        <begin position="8"/>
        <end position="18"/>
    </location>
</feature>
<feature type="domain" description="C2H2-type" evidence="13">
    <location>
        <begin position="123"/>
        <end position="150"/>
    </location>
</feature>
<keyword evidence="6" id="KW-0862">Zinc</keyword>
<evidence type="ECO:0000259" key="13">
    <source>
        <dbReference type="PROSITE" id="PS50157"/>
    </source>
</evidence>
<evidence type="ECO:0000256" key="4">
    <source>
        <dbReference type="ARBA" id="ARBA00022737"/>
    </source>
</evidence>
<organism evidence="14 15">
    <name type="scientific">Meganyctiphanes norvegica</name>
    <name type="common">Northern krill</name>
    <name type="synonym">Thysanopoda norvegica</name>
    <dbReference type="NCBI Taxonomy" id="48144"/>
    <lineage>
        <taxon>Eukaryota</taxon>
        <taxon>Metazoa</taxon>
        <taxon>Ecdysozoa</taxon>
        <taxon>Arthropoda</taxon>
        <taxon>Crustacea</taxon>
        <taxon>Multicrustacea</taxon>
        <taxon>Malacostraca</taxon>
        <taxon>Eumalacostraca</taxon>
        <taxon>Eucarida</taxon>
        <taxon>Euphausiacea</taxon>
        <taxon>Euphausiidae</taxon>
        <taxon>Meganyctiphanes</taxon>
    </lineage>
</organism>
<dbReference type="GO" id="GO:0008270">
    <property type="term" value="F:zinc ion binding"/>
    <property type="evidence" value="ECO:0007669"/>
    <property type="project" value="UniProtKB-KW"/>
</dbReference>
<proteinExistence type="inferred from homology"/>
<evidence type="ECO:0000256" key="6">
    <source>
        <dbReference type="ARBA" id="ARBA00022833"/>
    </source>
</evidence>
<evidence type="ECO:0000256" key="8">
    <source>
        <dbReference type="ARBA" id="ARBA00023125"/>
    </source>
</evidence>
<feature type="region of interest" description="Disordered" evidence="12">
    <location>
        <begin position="1"/>
        <end position="24"/>
    </location>
</feature>
<keyword evidence="4" id="KW-0677">Repeat</keyword>
<dbReference type="Pfam" id="PF00096">
    <property type="entry name" value="zf-C2H2"/>
    <property type="match status" value="1"/>
</dbReference>
<dbReference type="SMART" id="SM00355">
    <property type="entry name" value="ZnF_C2H2"/>
    <property type="match status" value="1"/>
</dbReference>
<dbReference type="InterPro" id="IPR013087">
    <property type="entry name" value="Znf_C2H2_type"/>
</dbReference>
<keyword evidence="3" id="KW-0479">Metal-binding</keyword>
<dbReference type="GO" id="GO:0005634">
    <property type="term" value="C:nucleus"/>
    <property type="evidence" value="ECO:0007669"/>
    <property type="project" value="UniProtKB-SubCell"/>
</dbReference>
<evidence type="ECO:0000256" key="1">
    <source>
        <dbReference type="ARBA" id="ARBA00004123"/>
    </source>
</evidence>
<evidence type="ECO:0000256" key="5">
    <source>
        <dbReference type="ARBA" id="ARBA00022771"/>
    </source>
</evidence>
<evidence type="ECO:0000256" key="12">
    <source>
        <dbReference type="SAM" id="MobiDB-lite"/>
    </source>
</evidence>
<dbReference type="SUPFAM" id="SSF57667">
    <property type="entry name" value="beta-beta-alpha zinc fingers"/>
    <property type="match status" value="1"/>
</dbReference>
<evidence type="ECO:0000256" key="11">
    <source>
        <dbReference type="PROSITE-ProRule" id="PRU00042"/>
    </source>
</evidence>
<dbReference type="PANTHER" id="PTHR24393">
    <property type="entry name" value="ZINC FINGER PROTEIN"/>
    <property type="match status" value="1"/>
</dbReference>
<evidence type="ECO:0000313" key="14">
    <source>
        <dbReference type="EMBL" id="CAL4153629.1"/>
    </source>
</evidence>
<gene>
    <name evidence="14" type="ORF">MNOR_LOCUS31208</name>
</gene>
<evidence type="ECO:0000256" key="10">
    <source>
        <dbReference type="ARBA" id="ARBA00023242"/>
    </source>
</evidence>
<comment type="caution">
    <text evidence="14">The sequence shown here is derived from an EMBL/GenBank/DDBJ whole genome shotgun (WGS) entry which is preliminary data.</text>
</comment>
<dbReference type="FunFam" id="3.30.160.60:FF:001498">
    <property type="entry name" value="Zinc finger protein 404"/>
    <property type="match status" value="1"/>
</dbReference>
<dbReference type="PANTHER" id="PTHR24393:SF15">
    <property type="entry name" value="IP01243P-RELATED"/>
    <property type="match status" value="1"/>
</dbReference>
<sequence length="157" mass="18753">MKYDNEPSKLQSSQGLQKSMDENVERKVKNEIEMYEDTLHNRDIDNIVKKYEIIKEKVEKTEELMQIQDVDVEMIVGEDIVKYEEPLAEIKEFYLVKNQIRHIELSHNDLKPHMRRNTVGKPYQCIKCDKAFSQKNNLIRHQRQHTGEKPYQCSQCN</sequence>
<dbReference type="Proteomes" id="UP001497623">
    <property type="component" value="Unassembled WGS sequence"/>
</dbReference>
<evidence type="ECO:0000256" key="9">
    <source>
        <dbReference type="ARBA" id="ARBA00023163"/>
    </source>
</evidence>